<dbReference type="EMBL" id="JAMKFB020000025">
    <property type="protein sequence ID" value="KAL0155032.1"/>
    <property type="molecule type" value="Genomic_DNA"/>
</dbReference>
<feature type="compositionally biased region" description="Basic residues" evidence="1">
    <location>
        <begin position="70"/>
        <end position="84"/>
    </location>
</feature>
<keyword evidence="3" id="KW-1185">Reference proteome</keyword>
<dbReference type="InterPro" id="IPR026153">
    <property type="entry name" value="Treslin"/>
</dbReference>
<reference evidence="2 3" key="1">
    <citation type="submission" date="2024-05" db="EMBL/GenBank/DDBJ databases">
        <title>Genome sequencing and assembly of Indian major carp, Cirrhinus mrigala (Hamilton, 1822).</title>
        <authorList>
            <person name="Mohindra V."/>
            <person name="Chowdhury L.M."/>
            <person name="Lal K."/>
            <person name="Jena J.K."/>
        </authorList>
    </citation>
    <scope>NUCLEOTIDE SEQUENCE [LARGE SCALE GENOMIC DNA]</scope>
    <source>
        <strain evidence="2">CM1030</strain>
        <tissue evidence="2">Blood</tissue>
    </source>
</reference>
<organism evidence="2 3">
    <name type="scientific">Cirrhinus mrigala</name>
    <name type="common">Mrigala</name>
    <dbReference type="NCBI Taxonomy" id="683832"/>
    <lineage>
        <taxon>Eukaryota</taxon>
        <taxon>Metazoa</taxon>
        <taxon>Chordata</taxon>
        <taxon>Craniata</taxon>
        <taxon>Vertebrata</taxon>
        <taxon>Euteleostomi</taxon>
        <taxon>Actinopterygii</taxon>
        <taxon>Neopterygii</taxon>
        <taxon>Teleostei</taxon>
        <taxon>Ostariophysi</taxon>
        <taxon>Cypriniformes</taxon>
        <taxon>Cyprinidae</taxon>
        <taxon>Labeoninae</taxon>
        <taxon>Labeonini</taxon>
        <taxon>Cirrhinus</taxon>
    </lineage>
</organism>
<evidence type="ECO:0000313" key="3">
    <source>
        <dbReference type="Proteomes" id="UP001529510"/>
    </source>
</evidence>
<evidence type="ECO:0000256" key="1">
    <source>
        <dbReference type="SAM" id="MobiDB-lite"/>
    </source>
</evidence>
<sequence length="105" mass="11710">FLNSIPKVLADVYHSLGTQLPEALVAVLPSDFFSDESMAKDSVSVSPSPFSATQSNVSSVGDHLEELRNRSAKKRRQNMLTRHKSMNEAPQALRQIEMPRKSTRL</sequence>
<feature type="non-terminal residue" evidence="2">
    <location>
        <position position="1"/>
    </location>
</feature>
<protein>
    <submittedName>
        <fullName evidence="2">Uncharacterized protein</fullName>
    </submittedName>
</protein>
<dbReference type="PANTHER" id="PTHR21556">
    <property type="entry name" value="TRESLIN"/>
    <property type="match status" value="1"/>
</dbReference>
<feature type="region of interest" description="Disordered" evidence="1">
    <location>
        <begin position="43"/>
        <end position="105"/>
    </location>
</feature>
<feature type="non-terminal residue" evidence="2">
    <location>
        <position position="105"/>
    </location>
</feature>
<dbReference type="AlphaFoldDB" id="A0ABD0N0K4"/>
<feature type="compositionally biased region" description="Polar residues" evidence="1">
    <location>
        <begin position="43"/>
        <end position="59"/>
    </location>
</feature>
<evidence type="ECO:0000313" key="2">
    <source>
        <dbReference type="EMBL" id="KAL0155032.1"/>
    </source>
</evidence>
<name>A0ABD0N0K4_CIRMR</name>
<comment type="caution">
    <text evidence="2">The sequence shown here is derived from an EMBL/GenBank/DDBJ whole genome shotgun (WGS) entry which is preliminary data.</text>
</comment>
<dbReference type="PANTHER" id="PTHR21556:SF2">
    <property type="entry name" value="TRESLIN"/>
    <property type="match status" value="1"/>
</dbReference>
<dbReference type="Proteomes" id="UP001529510">
    <property type="component" value="Unassembled WGS sequence"/>
</dbReference>
<proteinExistence type="predicted"/>
<accession>A0ABD0N0K4</accession>
<gene>
    <name evidence="2" type="ORF">M9458_049295</name>
</gene>